<dbReference type="GO" id="GO:0019205">
    <property type="term" value="F:nucleobase-containing compound kinase activity"/>
    <property type="evidence" value="ECO:0007669"/>
    <property type="project" value="InterPro"/>
</dbReference>
<evidence type="ECO:0000313" key="6">
    <source>
        <dbReference type="WBParaSite" id="TASK_0000572901-mRNA-1"/>
    </source>
</evidence>
<dbReference type="Pfam" id="PF00406">
    <property type="entry name" value="ADK"/>
    <property type="match status" value="1"/>
</dbReference>
<keyword evidence="5" id="KW-1185">Reference proteome</keyword>
<dbReference type="Gene3D" id="3.40.50.300">
    <property type="entry name" value="P-loop containing nucleotide triphosphate hydrolases"/>
    <property type="match status" value="2"/>
</dbReference>
<evidence type="ECO:0000313" key="4">
    <source>
        <dbReference type="EMBL" id="VDK35536.1"/>
    </source>
</evidence>
<dbReference type="PROSITE" id="PS00113">
    <property type="entry name" value="ADENYLATE_KINASE"/>
    <property type="match status" value="1"/>
</dbReference>
<name>A0A0R3W6B8_TAEAS</name>
<dbReference type="GO" id="GO:0005524">
    <property type="term" value="F:ATP binding"/>
    <property type="evidence" value="ECO:0007669"/>
    <property type="project" value="InterPro"/>
</dbReference>
<reference evidence="4 5" key="2">
    <citation type="submission" date="2018-11" db="EMBL/GenBank/DDBJ databases">
        <authorList>
            <consortium name="Pathogen Informatics"/>
        </authorList>
    </citation>
    <scope>NUCLEOTIDE SEQUENCE [LARGE SCALE GENOMIC DNA]</scope>
</reference>
<sequence length="916" mass="104103">MTGLMYHRPVDPIQYLQECLEKIKRKDYKSVRWDLFLEKKRCPLPPLALRRNSEPFSRYQPMVDTGCSQFKMRPQTTVICIIAAPGIGAREFSGKMLNHFPSFVHISIGDLAVNCAKIEERKSHSRWSSALRFIKSGDLAPEDMILELLKWNISQYPTCEGFIIDGYPRTFKQYEDLKLNFLTTSRFNFESKSVNSLMLLVKILKIRHQFTELKTISANFICKDNLSGVILIDASEEKCLHQLLNARQTGCGPAKPLPNDVIRRKICTFKNVTLPVCKIIDNESKLRVVDGEQTDEDIEQELLAIFDFLLTRRVTAPLVKPEREIVPEPPTRPFLQRIVGCPGNPPTFSIPIIRPEYKDLGRQSGLPTCPIMILLGGPGSGRTKQALSLCRLIKGSKHYNLTDLLRTRVLDALSTDVEKDWDVVAKRVHSSEPPLSYVRPRQISDRMIPEYWDIQTDILRDEFIKLADNATLVVIEGYMNDESQISTFNKTIGGADMVVLLDCEEATLITRLNRRCTRLKRIEDETHIVHQRVNFFKQVSLPVVRYFDELGKLVIMPADRDADLITRDLVAFVEYFLAKRKSSNDANNNALQFAESANNNHSKVTAKIQEEQTHLAKKNIQIVDDILEVPADRHKIAPNVDEIRHGSVEKEIAQSPSSPSNLKTSLHSSSPDCWMNFIVGPPTCGAKLLARRLAMDTNFTFASLRNLQEDDYEQEKKIGRIRKSLAGGISEDAGFVIVGSPKEVLEFLQKYMKTNAKVRILILDGDMEVVKKQCLAKDERKMKLGSEAYKVDSEATEKRLAAYYRSVKVLQQNDRLKKLIRKHFSPQVIRQQLQDTPRLFHFTRIQAQQGKETLTRSSCDLCGQIGTGFGILTPKAHARNVNMKSTVPWRSSWFPPSDNSIPVFATPPPIAPPSEM</sequence>
<dbReference type="InterPro" id="IPR000850">
    <property type="entry name" value="Adenylat/UMP-CMP_kin"/>
</dbReference>
<dbReference type="PANTHER" id="PTHR23359">
    <property type="entry name" value="NUCLEOTIDE KINASE"/>
    <property type="match status" value="1"/>
</dbReference>
<dbReference type="OrthoDB" id="6436361at2759"/>
<dbReference type="SUPFAM" id="SSF52540">
    <property type="entry name" value="P-loop containing nucleoside triphosphate hydrolases"/>
    <property type="match status" value="2"/>
</dbReference>
<keyword evidence="2" id="KW-0547">Nucleotide-binding</keyword>
<accession>A0A0R3W6B8</accession>
<dbReference type="InterPro" id="IPR033690">
    <property type="entry name" value="Adenylat_kinase_CS"/>
</dbReference>
<dbReference type="STRING" id="60517.A0A0R3W6B8"/>
<keyword evidence="1" id="KW-0808">Transferase</keyword>
<dbReference type="Proteomes" id="UP000282613">
    <property type="component" value="Unassembled WGS sequence"/>
</dbReference>
<gene>
    <name evidence="4" type="ORF">TASK_LOCUS5730</name>
</gene>
<dbReference type="EMBL" id="UYRS01018437">
    <property type="protein sequence ID" value="VDK35536.1"/>
    <property type="molecule type" value="Genomic_DNA"/>
</dbReference>
<keyword evidence="3" id="KW-0418">Kinase</keyword>
<evidence type="ECO:0000256" key="2">
    <source>
        <dbReference type="ARBA" id="ARBA00022741"/>
    </source>
</evidence>
<dbReference type="GO" id="GO:0006139">
    <property type="term" value="P:nucleobase-containing compound metabolic process"/>
    <property type="evidence" value="ECO:0007669"/>
    <property type="project" value="InterPro"/>
</dbReference>
<organism evidence="6">
    <name type="scientific">Taenia asiatica</name>
    <name type="common">Asian tapeworm</name>
    <dbReference type="NCBI Taxonomy" id="60517"/>
    <lineage>
        <taxon>Eukaryota</taxon>
        <taxon>Metazoa</taxon>
        <taxon>Spiralia</taxon>
        <taxon>Lophotrochozoa</taxon>
        <taxon>Platyhelminthes</taxon>
        <taxon>Cestoda</taxon>
        <taxon>Eucestoda</taxon>
        <taxon>Cyclophyllidea</taxon>
        <taxon>Taeniidae</taxon>
        <taxon>Taenia</taxon>
    </lineage>
</organism>
<evidence type="ECO:0000256" key="3">
    <source>
        <dbReference type="ARBA" id="ARBA00022777"/>
    </source>
</evidence>
<protein>
    <submittedName>
        <fullName evidence="6">Nucleoside-diphosphate kinase</fullName>
    </submittedName>
</protein>
<reference evidence="6" key="1">
    <citation type="submission" date="2017-02" db="UniProtKB">
        <authorList>
            <consortium name="WormBaseParasite"/>
        </authorList>
    </citation>
    <scope>IDENTIFICATION</scope>
</reference>
<evidence type="ECO:0000313" key="5">
    <source>
        <dbReference type="Proteomes" id="UP000282613"/>
    </source>
</evidence>
<dbReference type="InterPro" id="IPR027417">
    <property type="entry name" value="P-loop_NTPase"/>
</dbReference>
<proteinExistence type="predicted"/>
<dbReference type="AlphaFoldDB" id="A0A0R3W6B8"/>
<dbReference type="WBParaSite" id="TASK_0000572901-mRNA-1">
    <property type="protein sequence ID" value="TASK_0000572901-mRNA-1"/>
    <property type="gene ID" value="TASK_0000572901"/>
</dbReference>
<evidence type="ECO:0000256" key="1">
    <source>
        <dbReference type="ARBA" id="ARBA00022679"/>
    </source>
</evidence>